<reference evidence="3" key="1">
    <citation type="submission" date="2008-04" db="EMBL/GenBank/DDBJ databases">
        <title>Complete sequence of chromosome of Nostoc punctiforme ATCC 29133.</title>
        <authorList>
            <consortium name="US DOE Joint Genome Institute"/>
            <person name="Copeland A."/>
            <person name="Lucas S."/>
            <person name="Lapidus A."/>
            <person name="Glavina del Rio T."/>
            <person name="Dalin E."/>
            <person name="Tice H."/>
            <person name="Pitluck S."/>
            <person name="Chain P."/>
            <person name="Malfatti S."/>
            <person name="Shin M."/>
            <person name="Vergez L."/>
            <person name="Schmutz J."/>
            <person name="Larimer F."/>
            <person name="Land M."/>
            <person name="Hauser L."/>
            <person name="Kyrpides N."/>
            <person name="Kim E."/>
            <person name="Meeks J.C."/>
            <person name="Elhai J."/>
            <person name="Campbell E.L."/>
            <person name="Thiel T."/>
            <person name="Longmire J."/>
            <person name="Potts M."/>
            <person name="Atlas R."/>
        </authorList>
    </citation>
    <scope>NUCLEOTIDE SEQUENCE [LARGE SCALE GENOMIC DNA]</scope>
    <source>
        <strain evidence="3">ATCC 29133 / PCC 73102</strain>
    </source>
</reference>
<keyword evidence="3" id="KW-1185">Reference proteome</keyword>
<feature type="domain" description="Opioid growth factor receptor (OGFr) conserved" evidence="1">
    <location>
        <begin position="17"/>
        <end position="170"/>
    </location>
</feature>
<evidence type="ECO:0000259" key="1">
    <source>
        <dbReference type="Pfam" id="PF04664"/>
    </source>
</evidence>
<dbReference type="KEGG" id="npu:Npun_F4273"/>
<organism evidence="2 3">
    <name type="scientific">Nostoc punctiforme (strain ATCC 29133 / PCC 73102)</name>
    <dbReference type="NCBI Taxonomy" id="63737"/>
    <lineage>
        <taxon>Bacteria</taxon>
        <taxon>Bacillati</taxon>
        <taxon>Cyanobacteriota</taxon>
        <taxon>Cyanophyceae</taxon>
        <taxon>Nostocales</taxon>
        <taxon>Nostocaceae</taxon>
        <taxon>Nostoc</taxon>
    </lineage>
</organism>
<dbReference type="AlphaFoldDB" id="B2J9X1"/>
<evidence type="ECO:0000313" key="3">
    <source>
        <dbReference type="Proteomes" id="UP000001191"/>
    </source>
</evidence>
<protein>
    <submittedName>
        <fullName evidence="2">Opioid growth factor receptor (OGFr) conserved region</fullName>
    </submittedName>
</protein>
<dbReference type="RefSeq" id="WP_012410615.1">
    <property type="nucleotide sequence ID" value="NC_010628.1"/>
</dbReference>
<dbReference type="InterPro" id="IPR039574">
    <property type="entry name" value="OGFr"/>
</dbReference>
<dbReference type="eggNOG" id="COG5533">
    <property type="taxonomic scope" value="Bacteria"/>
</dbReference>
<keyword evidence="2" id="KW-0675">Receptor</keyword>
<dbReference type="PANTHER" id="PTHR14015">
    <property type="entry name" value="OPIOID GROWTH FACTOR RECEPTOR OGFR ZETA-TYPE OPIOID RECEPTOR"/>
    <property type="match status" value="1"/>
</dbReference>
<dbReference type="HOGENOM" id="CLU_068726_1_0_3"/>
<gene>
    <name evidence="2" type="ordered locus">Npun_F4273</name>
</gene>
<reference evidence="2 3" key="2">
    <citation type="journal article" date="2013" name="Plant Physiol.">
        <title>A Nostoc punctiforme Sugar Transporter Necessary to Establish a Cyanobacterium-Plant Symbiosis.</title>
        <authorList>
            <person name="Ekman M."/>
            <person name="Picossi S."/>
            <person name="Campbell E.L."/>
            <person name="Meeks J.C."/>
            <person name="Flores E."/>
        </authorList>
    </citation>
    <scope>NUCLEOTIDE SEQUENCE [LARGE SCALE GENOMIC DNA]</scope>
    <source>
        <strain evidence="3">ATCC 29133 / PCC 73102</strain>
    </source>
</reference>
<accession>B2J9X1</accession>
<dbReference type="GO" id="GO:0140625">
    <property type="term" value="F:opioid growth factor receptor activity"/>
    <property type="evidence" value="ECO:0007669"/>
    <property type="project" value="InterPro"/>
</dbReference>
<dbReference type="OrthoDB" id="273514at2"/>
<dbReference type="Proteomes" id="UP000001191">
    <property type="component" value="Chromosome"/>
</dbReference>
<dbReference type="InterPro" id="IPR006757">
    <property type="entry name" value="OGF_rcpt"/>
</dbReference>
<dbReference type="PANTHER" id="PTHR14015:SF2">
    <property type="entry name" value="OPIOID GROWTH FACTOR RECEPTOR (OGFR) CONSERVED DOMAIN-CONTAINING PROTEIN"/>
    <property type="match status" value="1"/>
</dbReference>
<sequence length="174" mass="20863">MIVPFYLGEQRDSEGRTIAEIWTWDFEELECVHDYIQWLFPLPERSAFNPDAPILDQEIIEVFQSNPYLRQNLLRSFTIMLQFYGLQRYESNDGKVIINQSEEYQNRKSEWVCIFNHNYLRITRILKCLMTLGLENEAQAFYECLQQIYHEDSNHIGSETFQYWTIAVKPNQAM</sequence>
<dbReference type="Pfam" id="PF04664">
    <property type="entry name" value="OGFr_N"/>
    <property type="match status" value="1"/>
</dbReference>
<dbReference type="GO" id="GO:0016020">
    <property type="term" value="C:membrane"/>
    <property type="evidence" value="ECO:0007669"/>
    <property type="project" value="InterPro"/>
</dbReference>
<name>B2J9X1_NOSP7</name>
<dbReference type="STRING" id="63737.Npun_F4273"/>
<dbReference type="EMBL" id="CP001037">
    <property type="protein sequence ID" value="ACC82648.1"/>
    <property type="molecule type" value="Genomic_DNA"/>
</dbReference>
<dbReference type="EnsemblBacteria" id="ACC82648">
    <property type="protein sequence ID" value="ACC82648"/>
    <property type="gene ID" value="Npun_F4273"/>
</dbReference>
<proteinExistence type="predicted"/>
<evidence type="ECO:0000313" key="2">
    <source>
        <dbReference type="EMBL" id="ACC82648.1"/>
    </source>
</evidence>